<protein>
    <submittedName>
        <fullName evidence="1">Uncharacterized protein</fullName>
    </submittedName>
</protein>
<dbReference type="EMBL" id="KQ995529">
    <property type="protein sequence ID" value="KZV46569.1"/>
    <property type="molecule type" value="Genomic_DNA"/>
</dbReference>
<evidence type="ECO:0000313" key="2">
    <source>
        <dbReference type="Proteomes" id="UP000250235"/>
    </source>
</evidence>
<gene>
    <name evidence="1" type="ORF">F511_39313</name>
</gene>
<keyword evidence="2" id="KW-1185">Reference proteome</keyword>
<name>A0A2Z7CPB9_9LAMI</name>
<sequence length="86" mass="9459">MRGRSEESVCASVERKTKECTTLHSASRKFAHSVEAGVHADELPVSAGALTKSFKDYQVDSTNHGKLANNSLEKTFPVCEILYSRD</sequence>
<organism evidence="1 2">
    <name type="scientific">Dorcoceras hygrometricum</name>
    <dbReference type="NCBI Taxonomy" id="472368"/>
    <lineage>
        <taxon>Eukaryota</taxon>
        <taxon>Viridiplantae</taxon>
        <taxon>Streptophyta</taxon>
        <taxon>Embryophyta</taxon>
        <taxon>Tracheophyta</taxon>
        <taxon>Spermatophyta</taxon>
        <taxon>Magnoliopsida</taxon>
        <taxon>eudicotyledons</taxon>
        <taxon>Gunneridae</taxon>
        <taxon>Pentapetalae</taxon>
        <taxon>asterids</taxon>
        <taxon>lamiids</taxon>
        <taxon>Lamiales</taxon>
        <taxon>Gesneriaceae</taxon>
        <taxon>Didymocarpoideae</taxon>
        <taxon>Trichosporeae</taxon>
        <taxon>Loxocarpinae</taxon>
        <taxon>Dorcoceras</taxon>
    </lineage>
</organism>
<dbReference type="Proteomes" id="UP000250235">
    <property type="component" value="Unassembled WGS sequence"/>
</dbReference>
<accession>A0A2Z7CPB9</accession>
<proteinExistence type="predicted"/>
<evidence type="ECO:0000313" key="1">
    <source>
        <dbReference type="EMBL" id="KZV46569.1"/>
    </source>
</evidence>
<dbReference type="AlphaFoldDB" id="A0A2Z7CPB9"/>
<reference evidence="1 2" key="1">
    <citation type="journal article" date="2015" name="Proc. Natl. Acad. Sci. U.S.A.">
        <title>The resurrection genome of Boea hygrometrica: A blueprint for survival of dehydration.</title>
        <authorList>
            <person name="Xiao L."/>
            <person name="Yang G."/>
            <person name="Zhang L."/>
            <person name="Yang X."/>
            <person name="Zhao S."/>
            <person name="Ji Z."/>
            <person name="Zhou Q."/>
            <person name="Hu M."/>
            <person name="Wang Y."/>
            <person name="Chen M."/>
            <person name="Xu Y."/>
            <person name="Jin H."/>
            <person name="Xiao X."/>
            <person name="Hu G."/>
            <person name="Bao F."/>
            <person name="Hu Y."/>
            <person name="Wan P."/>
            <person name="Li L."/>
            <person name="Deng X."/>
            <person name="Kuang T."/>
            <person name="Xiang C."/>
            <person name="Zhu J.K."/>
            <person name="Oliver M.J."/>
            <person name="He Y."/>
        </authorList>
    </citation>
    <scope>NUCLEOTIDE SEQUENCE [LARGE SCALE GENOMIC DNA]</scope>
    <source>
        <strain evidence="2">cv. XS01</strain>
    </source>
</reference>